<keyword evidence="1 6" id="KW-0963">Cytoplasm</keyword>
<dbReference type="GO" id="GO:0042026">
    <property type="term" value="P:protein refolding"/>
    <property type="evidence" value="ECO:0007669"/>
    <property type="project" value="TreeGrafter"/>
</dbReference>
<comment type="subcellular location">
    <subcellularLocation>
        <location evidence="6">Cytoplasm</location>
    </subcellularLocation>
</comment>
<evidence type="ECO:0000256" key="5">
    <source>
        <dbReference type="ARBA" id="ARBA00023284"/>
    </source>
</evidence>
<dbReference type="HAMAP" id="MF_00117">
    <property type="entry name" value="HslO"/>
    <property type="match status" value="1"/>
</dbReference>
<dbReference type="AlphaFoldDB" id="A0A1I5WXH0"/>
<comment type="PTM">
    <text evidence="6">Under oxidizing conditions two disulfide bonds are formed involving the reactive cysteines. Under reducing conditions zinc is bound to the reactive cysteines and the protein is inactive.</text>
</comment>
<dbReference type="InterPro" id="IPR016153">
    <property type="entry name" value="Heat_shock_Hsp33_N"/>
</dbReference>
<dbReference type="PANTHER" id="PTHR30111">
    <property type="entry name" value="33 KDA CHAPERONIN"/>
    <property type="match status" value="1"/>
</dbReference>
<dbReference type="InterPro" id="IPR016154">
    <property type="entry name" value="Heat_shock_Hsp33_C"/>
</dbReference>
<keyword evidence="3 6" id="KW-1015">Disulfide bond</keyword>
<evidence type="ECO:0000313" key="8">
    <source>
        <dbReference type="Proteomes" id="UP000198577"/>
    </source>
</evidence>
<keyword evidence="8" id="KW-1185">Reference proteome</keyword>
<keyword evidence="2 6" id="KW-0862">Zinc</keyword>
<keyword evidence="5 6" id="KW-0676">Redox-active center</keyword>
<keyword evidence="4 6" id="KW-0143">Chaperone</keyword>
<comment type="similarity">
    <text evidence="6">Belongs to the HSP33 family.</text>
</comment>
<dbReference type="PANTHER" id="PTHR30111:SF1">
    <property type="entry name" value="33 KDA CHAPERONIN"/>
    <property type="match status" value="1"/>
</dbReference>
<organism evidence="7 8">
    <name type="scientific">Caldicoprobacter faecalis</name>
    <dbReference type="NCBI Taxonomy" id="937334"/>
    <lineage>
        <taxon>Bacteria</taxon>
        <taxon>Bacillati</taxon>
        <taxon>Bacillota</taxon>
        <taxon>Clostridia</taxon>
        <taxon>Caldicoprobacterales</taxon>
        <taxon>Caldicoprobacteraceae</taxon>
        <taxon>Caldicoprobacter</taxon>
    </lineage>
</organism>
<sequence>MKDYVIRVTAANGFIRGFAARTTDLVQEAQRLHGLSPIASAALGRAMTAAVMLGIDMKGKRDTLSLIVKGDGPLGSVVVVATSGGDVKGYVANPKLDLPLNVHNKLDVAAAVGKNGRITVIKDLGLKEPYIGQAKLISGEIAEDVAYYLTVSEQQPSAVALGVLVNPDYTVKAAGGFIVQAMPGAPEDVIAAIEKRINNSPPISRQFDEGKTPEEVLENILGEHGMKINAVVDARFKCDCNRERLKGILMGMEEKELIDIIENDKRAEVVCHYCNKKYIFEQEELKELLEQRRKGQQPTA</sequence>
<dbReference type="GO" id="GO:0005737">
    <property type="term" value="C:cytoplasm"/>
    <property type="evidence" value="ECO:0007669"/>
    <property type="project" value="UniProtKB-SubCell"/>
</dbReference>
<dbReference type="GO" id="GO:0051082">
    <property type="term" value="F:unfolded protein binding"/>
    <property type="evidence" value="ECO:0007669"/>
    <property type="project" value="UniProtKB-UniRule"/>
</dbReference>
<evidence type="ECO:0000256" key="4">
    <source>
        <dbReference type="ARBA" id="ARBA00023186"/>
    </source>
</evidence>
<dbReference type="OrthoDB" id="9776534at2"/>
<evidence type="ECO:0000256" key="1">
    <source>
        <dbReference type="ARBA" id="ARBA00022490"/>
    </source>
</evidence>
<dbReference type="InterPro" id="IPR000397">
    <property type="entry name" value="Heat_shock_Hsp33"/>
</dbReference>
<dbReference type="STRING" id="937334.SAMN05444406_12016"/>
<dbReference type="CDD" id="cd00498">
    <property type="entry name" value="Hsp33"/>
    <property type="match status" value="1"/>
</dbReference>
<dbReference type="EMBL" id="FOXR01000020">
    <property type="protein sequence ID" value="SFQ24475.1"/>
    <property type="molecule type" value="Genomic_DNA"/>
</dbReference>
<dbReference type="Proteomes" id="UP000198577">
    <property type="component" value="Unassembled WGS sequence"/>
</dbReference>
<feature type="disulfide bond" description="Redox-active" evidence="6">
    <location>
        <begin position="238"/>
        <end position="240"/>
    </location>
</feature>
<dbReference type="Gene3D" id="3.55.30.10">
    <property type="entry name" value="Hsp33 domain"/>
    <property type="match status" value="1"/>
</dbReference>
<dbReference type="SUPFAM" id="SSF118352">
    <property type="entry name" value="HSP33 redox switch-like"/>
    <property type="match status" value="1"/>
</dbReference>
<feature type="disulfide bond" description="Redox-active" evidence="6">
    <location>
        <begin position="271"/>
        <end position="274"/>
    </location>
</feature>
<dbReference type="SUPFAM" id="SSF64397">
    <property type="entry name" value="Hsp33 domain"/>
    <property type="match status" value="1"/>
</dbReference>
<comment type="function">
    <text evidence="6">Redox regulated molecular chaperone. Protects both thermally unfolding and oxidatively damaged proteins from irreversible aggregation. Plays an important role in the bacterial defense system toward oxidative stress.</text>
</comment>
<evidence type="ECO:0000313" key="7">
    <source>
        <dbReference type="EMBL" id="SFQ24475.1"/>
    </source>
</evidence>
<dbReference type="Pfam" id="PF01430">
    <property type="entry name" value="HSP33"/>
    <property type="match status" value="1"/>
</dbReference>
<dbReference type="NCBIfam" id="NF001033">
    <property type="entry name" value="PRK00114.1"/>
    <property type="match status" value="1"/>
</dbReference>
<evidence type="ECO:0000256" key="3">
    <source>
        <dbReference type="ARBA" id="ARBA00023157"/>
    </source>
</evidence>
<name>A0A1I5WXH0_9FIRM</name>
<dbReference type="RefSeq" id="WP_092282492.1">
    <property type="nucleotide sequence ID" value="NZ_FOXR01000020.1"/>
</dbReference>
<evidence type="ECO:0000256" key="2">
    <source>
        <dbReference type="ARBA" id="ARBA00022833"/>
    </source>
</evidence>
<proteinExistence type="inferred from homology"/>
<reference evidence="7 8" key="1">
    <citation type="submission" date="2016-10" db="EMBL/GenBank/DDBJ databases">
        <authorList>
            <person name="de Groot N.N."/>
        </authorList>
    </citation>
    <scope>NUCLEOTIDE SEQUENCE [LARGE SCALE GENOMIC DNA]</scope>
    <source>
        <strain evidence="7 8">DSM 20678</strain>
    </source>
</reference>
<accession>A0A1I5WXH0</accession>
<protein>
    <recommendedName>
        <fullName evidence="6">33 kDa chaperonin</fullName>
    </recommendedName>
    <alternativeName>
        <fullName evidence="6">Heat shock protein 33 homolog</fullName>
        <shortName evidence="6">HSP33</shortName>
    </alternativeName>
</protein>
<dbReference type="Gene3D" id="3.90.1280.10">
    <property type="entry name" value="HSP33 redox switch-like"/>
    <property type="match status" value="1"/>
</dbReference>
<dbReference type="GO" id="GO:0044183">
    <property type="term" value="F:protein folding chaperone"/>
    <property type="evidence" value="ECO:0007669"/>
    <property type="project" value="TreeGrafter"/>
</dbReference>
<dbReference type="PIRSF" id="PIRSF005261">
    <property type="entry name" value="Heat_shock_Hsp33"/>
    <property type="match status" value="1"/>
</dbReference>
<gene>
    <name evidence="6" type="primary">hslO</name>
    <name evidence="7" type="ORF">SAMN05444406_12016</name>
</gene>
<evidence type="ECO:0000256" key="6">
    <source>
        <dbReference type="HAMAP-Rule" id="MF_00117"/>
    </source>
</evidence>